<dbReference type="PANTHER" id="PTHR20863">
    <property type="entry name" value="ACYL CARRIER PROTEIN"/>
    <property type="match status" value="1"/>
</dbReference>
<dbReference type="Gene3D" id="1.10.1200.10">
    <property type="entry name" value="ACP-like"/>
    <property type="match status" value="1"/>
</dbReference>
<comment type="PTM">
    <text evidence="7">4'-phosphopantetheine is transferred from CoA to a specific serine of apo-ACP by AcpS. This modification is essential for activity because fatty acids are bound in thioester linkage to the sulfhydryl of the prosthetic group.</text>
</comment>
<evidence type="ECO:0000256" key="4">
    <source>
        <dbReference type="ARBA" id="ARBA00022832"/>
    </source>
</evidence>
<keyword evidence="4 7" id="KW-0276">Fatty acid metabolism</keyword>
<dbReference type="RefSeq" id="WP_075666489.1">
    <property type="nucleotide sequence ID" value="NZ_LBFC01000022.1"/>
</dbReference>
<evidence type="ECO:0000256" key="1">
    <source>
        <dbReference type="ARBA" id="ARBA00022450"/>
    </source>
</evidence>
<comment type="pathway">
    <text evidence="7">Lipid metabolism; fatty acid biosynthesis.</text>
</comment>
<keyword evidence="2 7" id="KW-0444">Lipid biosynthesis</keyword>
<accession>A0ABX3IHN7</accession>
<dbReference type="NCBIfam" id="NF002148">
    <property type="entry name" value="PRK00982.1-2"/>
    <property type="match status" value="1"/>
</dbReference>
<feature type="modified residue" description="O-(pantetheine 4'-phosphoryl)serine" evidence="7">
    <location>
        <position position="39"/>
    </location>
</feature>
<dbReference type="InterPro" id="IPR003231">
    <property type="entry name" value="ACP"/>
</dbReference>
<evidence type="ECO:0000259" key="8">
    <source>
        <dbReference type="PROSITE" id="PS50075"/>
    </source>
</evidence>
<keyword evidence="10" id="KW-1185">Reference proteome</keyword>
<evidence type="ECO:0000256" key="7">
    <source>
        <dbReference type="HAMAP-Rule" id="MF_01217"/>
    </source>
</evidence>
<evidence type="ECO:0000313" key="9">
    <source>
        <dbReference type="EMBL" id="ONN26824.1"/>
    </source>
</evidence>
<evidence type="ECO:0000256" key="6">
    <source>
        <dbReference type="ARBA" id="ARBA00023160"/>
    </source>
</evidence>
<dbReference type="InterPro" id="IPR009081">
    <property type="entry name" value="PP-bd_ACP"/>
</dbReference>
<proteinExistence type="inferred from homology"/>
<evidence type="ECO:0000313" key="10">
    <source>
        <dbReference type="Proteomes" id="UP000242616"/>
    </source>
</evidence>
<evidence type="ECO:0000256" key="5">
    <source>
        <dbReference type="ARBA" id="ARBA00023098"/>
    </source>
</evidence>
<reference evidence="9 10" key="1">
    <citation type="submission" date="2015-06" db="EMBL/GenBank/DDBJ databases">
        <title>Genome sequencing of Thermotogales isolates from hydrothermal vents.</title>
        <authorList>
            <person name="Haverkamp T.H."/>
            <person name="Kublanov I.V."/>
            <person name="Nesbo C.L."/>
        </authorList>
    </citation>
    <scope>NUCLEOTIDE SEQUENCE [LARGE SCALE GENOMIC DNA]</scope>
    <source>
        <strain evidence="10">ik275mar</strain>
    </source>
</reference>
<keyword evidence="5 7" id="KW-0443">Lipid metabolism</keyword>
<evidence type="ECO:0000256" key="2">
    <source>
        <dbReference type="ARBA" id="ARBA00022516"/>
    </source>
</evidence>
<dbReference type="SUPFAM" id="SSF47336">
    <property type="entry name" value="ACP-like"/>
    <property type="match status" value="1"/>
</dbReference>
<name>A0ABX3IHN7_9BACT</name>
<dbReference type="Pfam" id="PF00550">
    <property type="entry name" value="PP-binding"/>
    <property type="match status" value="1"/>
</dbReference>
<dbReference type="NCBIfam" id="NF002150">
    <property type="entry name" value="PRK00982.1-4"/>
    <property type="match status" value="1"/>
</dbReference>
<dbReference type="PROSITE" id="PS00012">
    <property type="entry name" value="PHOSPHOPANTETHEINE"/>
    <property type="match status" value="1"/>
</dbReference>
<comment type="caution">
    <text evidence="9">The sequence shown here is derived from an EMBL/GenBank/DDBJ whole genome shotgun (WGS) entry which is preliminary data.</text>
</comment>
<dbReference type="PANTHER" id="PTHR20863:SF76">
    <property type="entry name" value="CARRIER DOMAIN-CONTAINING PROTEIN"/>
    <property type="match status" value="1"/>
</dbReference>
<dbReference type="HAMAP" id="MF_01217">
    <property type="entry name" value="Acyl_carrier"/>
    <property type="match status" value="1"/>
</dbReference>
<dbReference type="PROSITE" id="PS50075">
    <property type="entry name" value="CARRIER"/>
    <property type="match status" value="1"/>
</dbReference>
<protein>
    <recommendedName>
        <fullName evidence="7">Acyl carrier protein</fullName>
        <shortName evidence="7">ACP</shortName>
    </recommendedName>
</protein>
<keyword evidence="7" id="KW-0963">Cytoplasm</keyword>
<organism evidence="9 10">
    <name type="scientific">Thermosipho affectus</name>
    <dbReference type="NCBI Taxonomy" id="660294"/>
    <lineage>
        <taxon>Bacteria</taxon>
        <taxon>Thermotogati</taxon>
        <taxon>Thermotogota</taxon>
        <taxon>Thermotogae</taxon>
        <taxon>Thermotogales</taxon>
        <taxon>Fervidobacteriaceae</taxon>
        <taxon>Thermosipho</taxon>
    </lineage>
</organism>
<sequence length="84" mass="9680">MKREELLRQVSKILAEKLDVPIEDIDESSNIIDDLGADSLDVVDLVMILEDEYGVKIEDDELERIVTIEDLLNILEPKLKDRED</sequence>
<feature type="domain" description="Carrier" evidence="8">
    <location>
        <begin position="1"/>
        <end position="79"/>
    </location>
</feature>
<keyword evidence="3 7" id="KW-0597">Phosphoprotein</keyword>
<keyword evidence="1 7" id="KW-0596">Phosphopantetheine</keyword>
<keyword evidence="6 7" id="KW-0275">Fatty acid biosynthesis</keyword>
<dbReference type="InterPro" id="IPR006162">
    <property type="entry name" value="Ppantetheine_attach_site"/>
</dbReference>
<dbReference type="Proteomes" id="UP000242616">
    <property type="component" value="Unassembled WGS sequence"/>
</dbReference>
<evidence type="ECO:0000256" key="3">
    <source>
        <dbReference type="ARBA" id="ARBA00022553"/>
    </source>
</evidence>
<comment type="function">
    <text evidence="7">Carrier of the growing fatty acid chain in fatty acid biosynthesis.</text>
</comment>
<comment type="similarity">
    <text evidence="7">Belongs to the acyl carrier protein (ACP) family.</text>
</comment>
<dbReference type="InterPro" id="IPR036736">
    <property type="entry name" value="ACP-like_sf"/>
</dbReference>
<gene>
    <name evidence="7" type="primary">acpP</name>
    <name evidence="9" type="ORF">XJ44_08140</name>
</gene>
<dbReference type="EMBL" id="LBFC01000022">
    <property type="protein sequence ID" value="ONN26824.1"/>
    <property type="molecule type" value="Genomic_DNA"/>
</dbReference>
<comment type="subcellular location">
    <subcellularLocation>
        <location evidence="7">Cytoplasm</location>
    </subcellularLocation>
</comment>